<organism evidence="1 2">
    <name type="scientific">Iodobacter ciconiae</name>
    <dbReference type="NCBI Taxonomy" id="2496266"/>
    <lineage>
        <taxon>Bacteria</taxon>
        <taxon>Pseudomonadati</taxon>
        <taxon>Pseudomonadota</taxon>
        <taxon>Betaproteobacteria</taxon>
        <taxon>Neisseriales</taxon>
        <taxon>Chitinibacteraceae</taxon>
        <taxon>Iodobacter</taxon>
    </lineage>
</organism>
<protein>
    <submittedName>
        <fullName evidence="1">Uncharacterized protein</fullName>
    </submittedName>
</protein>
<dbReference type="KEGG" id="iod:EJO50_13900"/>
<keyword evidence="2" id="KW-1185">Reference proteome</keyword>
<proteinExistence type="predicted"/>
<dbReference type="EMBL" id="CP034433">
    <property type="protein sequence ID" value="AZN37478.1"/>
    <property type="molecule type" value="Genomic_DNA"/>
</dbReference>
<evidence type="ECO:0000313" key="1">
    <source>
        <dbReference type="EMBL" id="AZN37478.1"/>
    </source>
</evidence>
<dbReference type="RefSeq" id="WP_125975137.1">
    <property type="nucleotide sequence ID" value="NZ_CP034433.1"/>
</dbReference>
<name>A0A3S8ZVK8_9NEIS</name>
<accession>A0A3S8ZVK8</accession>
<evidence type="ECO:0000313" key="2">
    <source>
        <dbReference type="Proteomes" id="UP000282438"/>
    </source>
</evidence>
<gene>
    <name evidence="1" type="ORF">EJO50_13900</name>
</gene>
<dbReference type="Proteomes" id="UP000282438">
    <property type="component" value="Chromosome"/>
</dbReference>
<dbReference type="AlphaFoldDB" id="A0A3S8ZVK8"/>
<reference evidence="1 2" key="1">
    <citation type="submission" date="2018-12" db="EMBL/GenBank/DDBJ databases">
        <title>Complete genome sequence of Iodobacter sp. H11R3.</title>
        <authorList>
            <person name="Bae J.-W."/>
        </authorList>
    </citation>
    <scope>NUCLEOTIDE SEQUENCE [LARGE SCALE GENOMIC DNA]</scope>
    <source>
        <strain evidence="1 2">H11R3</strain>
    </source>
</reference>
<sequence>MNLRNSLFMVGIALGLTAGSVLDKMVPETFTAEVKLIAVNRSHDNIKAGEITLLASTDTGKTLVKDLLQHLLRWTIWVV</sequence>